<keyword evidence="4" id="KW-1185">Reference proteome</keyword>
<dbReference type="OrthoDB" id="9787474at2"/>
<dbReference type="KEGG" id="celz:E5225_01015"/>
<feature type="transmembrane region" description="Helical" evidence="2">
    <location>
        <begin position="51"/>
        <end position="70"/>
    </location>
</feature>
<reference evidence="3 4" key="1">
    <citation type="submission" date="2019-04" db="EMBL/GenBank/DDBJ databases">
        <title>Isolation and identification of Cellulomonas shaoxiangyii sp. Nov. isolated from feces of the Tibetan antelopes (Pantholops hodgsonii) in the Qinghai-Tibet plateau of China.</title>
        <authorList>
            <person name="Tian Z."/>
        </authorList>
    </citation>
    <scope>NUCLEOTIDE SEQUENCE [LARGE SCALE GENOMIC DNA]</scope>
    <source>
        <strain evidence="3 4">Z28</strain>
    </source>
</reference>
<evidence type="ECO:0000313" key="3">
    <source>
        <dbReference type="EMBL" id="QCB92347.1"/>
    </source>
</evidence>
<accession>A0A4P7SFS1</accession>
<dbReference type="AlphaFoldDB" id="A0A4P7SFS1"/>
<keyword evidence="2" id="KW-0472">Membrane</keyword>
<keyword evidence="2" id="KW-1133">Transmembrane helix</keyword>
<organism evidence="3 4">
    <name type="scientific">Cellulomonas shaoxiangyii</name>
    <dbReference type="NCBI Taxonomy" id="2566013"/>
    <lineage>
        <taxon>Bacteria</taxon>
        <taxon>Bacillati</taxon>
        <taxon>Actinomycetota</taxon>
        <taxon>Actinomycetes</taxon>
        <taxon>Micrococcales</taxon>
        <taxon>Cellulomonadaceae</taxon>
        <taxon>Cellulomonas</taxon>
    </lineage>
</organism>
<proteinExistence type="predicted"/>
<keyword evidence="2" id="KW-0812">Transmembrane</keyword>
<dbReference type="EMBL" id="CP039291">
    <property type="protein sequence ID" value="QCB92347.1"/>
    <property type="molecule type" value="Genomic_DNA"/>
</dbReference>
<evidence type="ECO:0000313" key="4">
    <source>
        <dbReference type="Proteomes" id="UP000296469"/>
    </source>
</evidence>
<dbReference type="RefSeq" id="WP_135972268.1">
    <property type="nucleotide sequence ID" value="NZ_CP039291.1"/>
</dbReference>
<sequence length="420" mass="44090">MSVPSDDLPRSPSGRVPQWVADEAAGVATSPDGWRVHPLAPPPPERPRRSLVARLLSIVLFAAVGAWGAVTLLPPALEHVDAPWLDTYVVGRVPEPTAEVAALADEMFLTDEGRDVLYRARPRLLGASELAGACARDDSAAEPGGGSVVGCYHGPSGAARADASIAIYEPADARLRGFVVETAGHELLHAAWLELTPGERAEATGLLEQVVAGLDPADEVHAQIAGSVGPYAEKRATEHFAYVGTQVWQPGGLHPRLEELWGRFVADRGALVAVHTGLEGMLDGMVAEVTAAQGALTAQSLEHHTAQAQLDADTATLESYRGVVEQEEAHLAAMSAGERARWRLSWTWIDGTKLPMAPAAETLAQARALLVRDEAALAQRAEAVRIAGEAVAAEEARVAALRADVEALYAQLAPGAAAGG</sequence>
<protein>
    <submittedName>
        <fullName evidence="3">Uncharacterized protein</fullName>
    </submittedName>
</protein>
<feature type="region of interest" description="Disordered" evidence="1">
    <location>
        <begin position="1"/>
        <end position="46"/>
    </location>
</feature>
<evidence type="ECO:0000256" key="1">
    <source>
        <dbReference type="SAM" id="MobiDB-lite"/>
    </source>
</evidence>
<name>A0A4P7SFS1_9CELL</name>
<dbReference type="Proteomes" id="UP000296469">
    <property type="component" value="Chromosome"/>
</dbReference>
<gene>
    <name evidence="3" type="ORF">E5225_01015</name>
</gene>
<evidence type="ECO:0000256" key="2">
    <source>
        <dbReference type="SAM" id="Phobius"/>
    </source>
</evidence>